<comment type="caution">
    <text evidence="7">The sequence shown here is derived from an EMBL/GenBank/DDBJ whole genome shotgun (WGS) entry which is preliminary data.</text>
</comment>
<keyword evidence="4 6" id="KW-0368">Histidine biosynthesis</keyword>
<keyword evidence="8" id="KW-1185">Reference proteome</keyword>
<dbReference type="FunFam" id="3.30.230.40:FF:000001">
    <property type="entry name" value="Imidazoleglycerol-phosphate dehydratase HisB"/>
    <property type="match status" value="1"/>
</dbReference>
<dbReference type="STRING" id="1503.CLPU_1c03340"/>
<evidence type="ECO:0000256" key="1">
    <source>
        <dbReference type="ARBA" id="ARBA00005047"/>
    </source>
</evidence>
<keyword evidence="3 6" id="KW-0028">Amino-acid biosynthesis</keyword>
<dbReference type="NCBIfam" id="NF002114">
    <property type="entry name" value="PRK00951.2-4"/>
    <property type="match status" value="1"/>
</dbReference>
<keyword evidence="5 6" id="KW-0456">Lyase</keyword>
<gene>
    <name evidence="6 7" type="primary">hisB</name>
    <name evidence="7" type="ORF">CLPU_1c03340</name>
</gene>
<dbReference type="GO" id="GO:0005737">
    <property type="term" value="C:cytoplasm"/>
    <property type="evidence" value="ECO:0007669"/>
    <property type="project" value="UniProtKB-SubCell"/>
</dbReference>
<evidence type="ECO:0000256" key="2">
    <source>
        <dbReference type="ARBA" id="ARBA00016664"/>
    </source>
</evidence>
<dbReference type="Gene3D" id="3.30.230.40">
    <property type="entry name" value="Imidazole glycerol phosphate dehydratase, domain 1"/>
    <property type="match status" value="2"/>
</dbReference>
<dbReference type="InterPro" id="IPR020565">
    <property type="entry name" value="ImidazoleglycerP_deHydtase_CS"/>
</dbReference>
<evidence type="ECO:0000313" key="7">
    <source>
        <dbReference type="EMBL" id="KNF10169.1"/>
    </source>
</evidence>
<dbReference type="RefSeq" id="WP_050353891.1">
    <property type="nucleotide sequence ID" value="NZ_LGSS01000001.1"/>
</dbReference>
<dbReference type="PANTHER" id="PTHR23133:SF2">
    <property type="entry name" value="IMIDAZOLEGLYCEROL-PHOSPHATE DEHYDRATASE"/>
    <property type="match status" value="1"/>
</dbReference>
<dbReference type="NCBIfam" id="NF002107">
    <property type="entry name" value="PRK00951.1-2"/>
    <property type="match status" value="1"/>
</dbReference>
<evidence type="ECO:0000256" key="6">
    <source>
        <dbReference type="HAMAP-Rule" id="MF_00076"/>
    </source>
</evidence>
<comment type="pathway">
    <text evidence="1 6">Amino-acid biosynthesis; L-histidine biosynthesis; L-histidine from 5-phospho-alpha-D-ribose 1-diphosphate: step 6/9.</text>
</comment>
<accession>A0A0L0WFC5</accession>
<evidence type="ECO:0000313" key="8">
    <source>
        <dbReference type="Proteomes" id="UP000037267"/>
    </source>
</evidence>
<keyword evidence="6" id="KW-0963">Cytoplasm</keyword>
<sequence length="194" mass="21550">MRISEKTRKTSETNIKVSLNIDGKGKSNIKTGIGFFDHMLILFSRHGLFDLEVECEGDLYIDGHHTVEDIGITMGIAFKEALGDKVGIVRYANTFTPMDECLSLVVLDLGGRPYLALDAQYPRETVGDFDTELVEEFFRGFVNNCGINLHVKMLSSGNTHHMIEAIFKGFGRALDTATKIDERIQGVMSTKGVI</sequence>
<proteinExistence type="inferred from homology"/>
<dbReference type="HAMAP" id="MF_00076">
    <property type="entry name" value="HisB"/>
    <property type="match status" value="1"/>
</dbReference>
<dbReference type="InterPro" id="IPR000807">
    <property type="entry name" value="ImidazoleglycerolP_deHydtase"/>
</dbReference>
<comment type="catalytic activity">
    <reaction evidence="6">
        <text>D-erythro-1-(imidazol-4-yl)glycerol 3-phosphate = 3-(imidazol-4-yl)-2-oxopropyl phosphate + H2O</text>
        <dbReference type="Rhea" id="RHEA:11040"/>
        <dbReference type="ChEBI" id="CHEBI:15377"/>
        <dbReference type="ChEBI" id="CHEBI:57766"/>
        <dbReference type="ChEBI" id="CHEBI:58278"/>
        <dbReference type="EC" id="4.2.1.19"/>
    </reaction>
</comment>
<dbReference type="GO" id="GO:0000105">
    <property type="term" value="P:L-histidine biosynthetic process"/>
    <property type="evidence" value="ECO:0007669"/>
    <property type="project" value="UniProtKB-UniRule"/>
</dbReference>
<name>A0A0L0WFC5_GOTPU</name>
<protein>
    <recommendedName>
        <fullName evidence="2 6">Imidazoleglycerol-phosphate dehydratase</fullName>
        <shortName evidence="6">IGPD</shortName>
        <ecNumber evidence="6">4.2.1.19</ecNumber>
    </recommendedName>
</protein>
<dbReference type="Pfam" id="PF00475">
    <property type="entry name" value="IGPD"/>
    <property type="match status" value="1"/>
</dbReference>
<dbReference type="PROSITE" id="PS00954">
    <property type="entry name" value="IGP_DEHYDRATASE_1"/>
    <property type="match status" value="1"/>
</dbReference>
<dbReference type="InterPro" id="IPR020568">
    <property type="entry name" value="Ribosomal_Su5_D2-typ_SF"/>
</dbReference>
<dbReference type="SUPFAM" id="SSF54211">
    <property type="entry name" value="Ribosomal protein S5 domain 2-like"/>
    <property type="match status" value="2"/>
</dbReference>
<dbReference type="PATRIC" id="fig|1503.3.peg.1210"/>
<evidence type="ECO:0000256" key="3">
    <source>
        <dbReference type="ARBA" id="ARBA00022605"/>
    </source>
</evidence>
<dbReference type="Proteomes" id="UP000037267">
    <property type="component" value="Unassembled WGS sequence"/>
</dbReference>
<dbReference type="FunFam" id="3.30.230.40:FF:000003">
    <property type="entry name" value="Imidazoleglycerol-phosphate dehydratase HisB"/>
    <property type="match status" value="1"/>
</dbReference>
<comment type="subcellular location">
    <subcellularLocation>
        <location evidence="6">Cytoplasm</location>
    </subcellularLocation>
</comment>
<dbReference type="CDD" id="cd07914">
    <property type="entry name" value="IGPD"/>
    <property type="match status" value="1"/>
</dbReference>
<dbReference type="AlphaFoldDB" id="A0A0L0WFC5"/>
<evidence type="ECO:0000256" key="4">
    <source>
        <dbReference type="ARBA" id="ARBA00023102"/>
    </source>
</evidence>
<dbReference type="InterPro" id="IPR038494">
    <property type="entry name" value="IGPD_sf"/>
</dbReference>
<dbReference type="NCBIfam" id="NF002111">
    <property type="entry name" value="PRK00951.2-1"/>
    <property type="match status" value="1"/>
</dbReference>
<evidence type="ECO:0000256" key="5">
    <source>
        <dbReference type="ARBA" id="ARBA00023239"/>
    </source>
</evidence>
<comment type="similarity">
    <text evidence="6">Belongs to the imidazoleglycerol-phosphate dehydratase family.</text>
</comment>
<dbReference type="GO" id="GO:0004424">
    <property type="term" value="F:imidazoleglycerol-phosphate dehydratase activity"/>
    <property type="evidence" value="ECO:0007669"/>
    <property type="project" value="UniProtKB-UniRule"/>
</dbReference>
<reference evidence="8" key="1">
    <citation type="submission" date="2015-07" db="EMBL/GenBank/DDBJ databases">
        <title>Draft genome sequence of the purine-degrading Gottschalkia purinilyticum DSM 1384 (formerly Clostridium purinilyticum).</title>
        <authorList>
            <person name="Poehlein A."/>
            <person name="Schiel-Bengelsdorf B."/>
            <person name="Bengelsdorf F.R."/>
            <person name="Daniel R."/>
            <person name="Duerre P."/>
        </authorList>
    </citation>
    <scope>NUCLEOTIDE SEQUENCE [LARGE SCALE GENOMIC DNA]</scope>
    <source>
        <strain evidence="8">DSM 1384</strain>
    </source>
</reference>
<dbReference type="PANTHER" id="PTHR23133">
    <property type="entry name" value="IMIDAZOLEGLYCEROL-PHOSPHATE DEHYDRATASE HIS7"/>
    <property type="match status" value="1"/>
</dbReference>
<organism evidence="7 8">
    <name type="scientific">Gottschalkia purinilytica</name>
    <name type="common">Clostridium purinilyticum</name>
    <dbReference type="NCBI Taxonomy" id="1503"/>
    <lineage>
        <taxon>Bacteria</taxon>
        <taxon>Bacillati</taxon>
        <taxon>Bacillota</taxon>
        <taxon>Tissierellia</taxon>
        <taxon>Tissierellales</taxon>
        <taxon>Gottschalkiaceae</taxon>
        <taxon>Gottschalkia</taxon>
    </lineage>
</organism>
<dbReference type="EMBL" id="LGSS01000001">
    <property type="protein sequence ID" value="KNF10169.1"/>
    <property type="molecule type" value="Genomic_DNA"/>
</dbReference>
<dbReference type="UniPathway" id="UPA00031">
    <property type="reaction ID" value="UER00011"/>
</dbReference>
<dbReference type="EC" id="4.2.1.19" evidence="6"/>
<dbReference type="OrthoDB" id="9790411at2"/>